<keyword evidence="4" id="KW-0997">Cell inner membrane</keyword>
<evidence type="ECO:0000313" key="11">
    <source>
        <dbReference type="Proteomes" id="UP000176803"/>
    </source>
</evidence>
<keyword evidence="5 8" id="KW-0812">Transmembrane</keyword>
<evidence type="ECO:0000256" key="7">
    <source>
        <dbReference type="ARBA" id="ARBA00023136"/>
    </source>
</evidence>
<evidence type="ECO:0000256" key="8">
    <source>
        <dbReference type="SAM" id="Phobius"/>
    </source>
</evidence>
<evidence type="ECO:0000256" key="4">
    <source>
        <dbReference type="ARBA" id="ARBA00022519"/>
    </source>
</evidence>
<feature type="transmembrane region" description="Helical" evidence="8">
    <location>
        <begin position="21"/>
        <end position="47"/>
    </location>
</feature>
<evidence type="ECO:0000313" key="10">
    <source>
        <dbReference type="EMBL" id="OGK36858.1"/>
    </source>
</evidence>
<dbReference type="Pfam" id="PF07963">
    <property type="entry name" value="N_methyl"/>
    <property type="match status" value="1"/>
</dbReference>
<sequence>MKRTKLNFNLSSLIFHLSSRDGFTLVELIVVISVAAVVSVIGIAAFVSYSQTQSLNTAAEDIVNMFSLAKSRAASGVKPTTAPCDTQALQGYKITITPPSTYQLDALCSLGSSPVLPPKNLSNNNNITFTTPASSPTSFTFSVLTGGFSQTGTIVLSGFGKDKTITIDSLGNAR</sequence>
<proteinExistence type="predicted"/>
<protein>
    <recommendedName>
        <fullName evidence="9">General secretion pathway GspH domain-containing protein</fullName>
    </recommendedName>
</protein>
<dbReference type="GO" id="GO:0015627">
    <property type="term" value="C:type II protein secretion system complex"/>
    <property type="evidence" value="ECO:0007669"/>
    <property type="project" value="InterPro"/>
</dbReference>
<keyword evidence="2" id="KW-1003">Cell membrane</keyword>
<dbReference type="GO" id="GO:0015628">
    <property type="term" value="P:protein secretion by the type II secretion system"/>
    <property type="evidence" value="ECO:0007669"/>
    <property type="project" value="InterPro"/>
</dbReference>
<dbReference type="Gene3D" id="3.30.700.10">
    <property type="entry name" value="Glycoprotein, Type 4 Pilin"/>
    <property type="match status" value="1"/>
</dbReference>
<evidence type="ECO:0000256" key="1">
    <source>
        <dbReference type="ARBA" id="ARBA00004377"/>
    </source>
</evidence>
<dbReference type="InterPro" id="IPR022346">
    <property type="entry name" value="T2SS_GspH"/>
</dbReference>
<evidence type="ECO:0000256" key="5">
    <source>
        <dbReference type="ARBA" id="ARBA00022692"/>
    </source>
</evidence>
<dbReference type="NCBIfam" id="TIGR02532">
    <property type="entry name" value="IV_pilin_GFxxxE"/>
    <property type="match status" value="1"/>
</dbReference>
<accession>A0A1F7I0E6</accession>
<reference evidence="10 11" key="1">
    <citation type="journal article" date="2016" name="Nat. Commun.">
        <title>Thousands of microbial genomes shed light on interconnected biogeochemical processes in an aquifer system.</title>
        <authorList>
            <person name="Anantharaman K."/>
            <person name="Brown C.T."/>
            <person name="Hug L.A."/>
            <person name="Sharon I."/>
            <person name="Castelle C.J."/>
            <person name="Probst A.J."/>
            <person name="Thomas B.C."/>
            <person name="Singh A."/>
            <person name="Wilkins M.J."/>
            <person name="Karaoz U."/>
            <person name="Brodie E.L."/>
            <person name="Williams K.H."/>
            <person name="Hubbard S.S."/>
            <person name="Banfield J.F."/>
        </authorList>
    </citation>
    <scope>NUCLEOTIDE SEQUENCE [LARGE SCALE GENOMIC DNA]</scope>
</reference>
<organism evidence="10 11">
    <name type="scientific">Candidatus Roizmanbacteria bacterium RIFCSPHIGHO2_12_FULL_41_11</name>
    <dbReference type="NCBI Taxonomy" id="1802052"/>
    <lineage>
        <taxon>Bacteria</taxon>
        <taxon>Candidatus Roizmaniibacteriota</taxon>
    </lineage>
</organism>
<dbReference type="EMBL" id="MGAC01000051">
    <property type="protein sequence ID" value="OGK36858.1"/>
    <property type="molecule type" value="Genomic_DNA"/>
</dbReference>
<dbReference type="Proteomes" id="UP000176803">
    <property type="component" value="Unassembled WGS sequence"/>
</dbReference>
<dbReference type="Pfam" id="PF12019">
    <property type="entry name" value="GspH"/>
    <property type="match status" value="1"/>
</dbReference>
<dbReference type="InterPro" id="IPR045584">
    <property type="entry name" value="Pilin-like"/>
</dbReference>
<evidence type="ECO:0000256" key="3">
    <source>
        <dbReference type="ARBA" id="ARBA00022481"/>
    </source>
</evidence>
<dbReference type="SUPFAM" id="SSF54523">
    <property type="entry name" value="Pili subunits"/>
    <property type="match status" value="1"/>
</dbReference>
<comment type="caution">
    <text evidence="10">The sequence shown here is derived from an EMBL/GenBank/DDBJ whole genome shotgun (WGS) entry which is preliminary data.</text>
</comment>
<dbReference type="GO" id="GO:0005886">
    <property type="term" value="C:plasma membrane"/>
    <property type="evidence" value="ECO:0007669"/>
    <property type="project" value="UniProtKB-SubCell"/>
</dbReference>
<evidence type="ECO:0000259" key="9">
    <source>
        <dbReference type="Pfam" id="PF12019"/>
    </source>
</evidence>
<name>A0A1F7I0E6_9BACT</name>
<feature type="domain" description="General secretion pathway GspH" evidence="9">
    <location>
        <begin position="58"/>
        <end position="171"/>
    </location>
</feature>
<dbReference type="AlphaFoldDB" id="A0A1F7I0E6"/>
<evidence type="ECO:0000256" key="2">
    <source>
        <dbReference type="ARBA" id="ARBA00022475"/>
    </source>
</evidence>
<comment type="subcellular location">
    <subcellularLocation>
        <location evidence="1">Cell inner membrane</location>
        <topology evidence="1">Single-pass membrane protein</topology>
    </subcellularLocation>
</comment>
<gene>
    <name evidence="10" type="ORF">A3F03_00725</name>
</gene>
<keyword evidence="6 8" id="KW-1133">Transmembrane helix</keyword>
<keyword evidence="7 8" id="KW-0472">Membrane</keyword>
<keyword evidence="3" id="KW-0488">Methylation</keyword>
<dbReference type="InterPro" id="IPR012902">
    <property type="entry name" value="N_methyl_site"/>
</dbReference>
<evidence type="ECO:0000256" key="6">
    <source>
        <dbReference type="ARBA" id="ARBA00022989"/>
    </source>
</evidence>